<feature type="domain" description="DNA mismatch repair protein MutS-like N-terminal" evidence="2">
    <location>
        <begin position="53"/>
        <end position="167"/>
    </location>
</feature>
<dbReference type="OrthoDB" id="121051at2759"/>
<keyword evidence="4" id="KW-1185">Reference proteome</keyword>
<feature type="region of interest" description="Disordered" evidence="1">
    <location>
        <begin position="32"/>
        <end position="51"/>
    </location>
</feature>
<protein>
    <submittedName>
        <fullName evidence="3">Mismatch repair protein msh3</fullName>
    </submittedName>
</protein>
<feature type="region of interest" description="Disordered" evidence="1">
    <location>
        <begin position="1"/>
        <end position="23"/>
    </location>
</feature>
<name>A0A8T1WS00_9STRA</name>
<dbReference type="GO" id="GO:0030983">
    <property type="term" value="F:mismatched DNA binding"/>
    <property type="evidence" value="ECO:0007669"/>
    <property type="project" value="InterPro"/>
</dbReference>
<feature type="compositionally biased region" description="Polar residues" evidence="1">
    <location>
        <begin position="41"/>
        <end position="51"/>
    </location>
</feature>
<accession>A0A8T1WS00</accession>
<evidence type="ECO:0000259" key="2">
    <source>
        <dbReference type="Pfam" id="PF01624"/>
    </source>
</evidence>
<dbReference type="GO" id="GO:0005524">
    <property type="term" value="F:ATP binding"/>
    <property type="evidence" value="ECO:0007669"/>
    <property type="project" value="InterPro"/>
</dbReference>
<dbReference type="EMBL" id="JAGDFL010000265">
    <property type="protein sequence ID" value="KAG7394560.1"/>
    <property type="molecule type" value="Genomic_DNA"/>
</dbReference>
<gene>
    <name evidence="3" type="primary">MSH3</name>
    <name evidence="3" type="ORF">PHYBOEH_005014</name>
</gene>
<dbReference type="InterPro" id="IPR007695">
    <property type="entry name" value="DNA_mismatch_repair_MutS-lik_N"/>
</dbReference>
<evidence type="ECO:0000256" key="1">
    <source>
        <dbReference type="SAM" id="MobiDB-lite"/>
    </source>
</evidence>
<reference evidence="3" key="1">
    <citation type="submission" date="2021-02" db="EMBL/GenBank/DDBJ databases">
        <authorList>
            <person name="Palmer J.M."/>
        </authorList>
    </citation>
    <scope>NUCLEOTIDE SEQUENCE</scope>
    <source>
        <strain evidence="3">SCRP23</strain>
    </source>
</reference>
<evidence type="ECO:0000313" key="3">
    <source>
        <dbReference type="EMBL" id="KAG7394560.1"/>
    </source>
</evidence>
<proteinExistence type="predicted"/>
<dbReference type="GO" id="GO:0006298">
    <property type="term" value="P:mismatch repair"/>
    <property type="evidence" value="ECO:0007669"/>
    <property type="project" value="InterPro"/>
</dbReference>
<dbReference type="Pfam" id="PF01624">
    <property type="entry name" value="MutS_I"/>
    <property type="match status" value="1"/>
</dbReference>
<dbReference type="Proteomes" id="UP000693981">
    <property type="component" value="Unassembled WGS sequence"/>
</dbReference>
<dbReference type="AlphaFoldDB" id="A0A8T1WS00"/>
<organism evidence="3 4">
    <name type="scientific">Phytophthora boehmeriae</name>
    <dbReference type="NCBI Taxonomy" id="109152"/>
    <lineage>
        <taxon>Eukaryota</taxon>
        <taxon>Sar</taxon>
        <taxon>Stramenopiles</taxon>
        <taxon>Oomycota</taxon>
        <taxon>Peronosporomycetes</taxon>
        <taxon>Peronosporales</taxon>
        <taxon>Peronosporaceae</taxon>
        <taxon>Phytophthora</taxon>
    </lineage>
</organism>
<comment type="caution">
    <text evidence="3">The sequence shown here is derived from an EMBL/GenBank/DDBJ whole genome shotgun (WGS) entry which is preliminary data.</text>
</comment>
<sequence length="249" mass="28127">MQSHYFTKTRKNKEDEDAHGGADASVLATLQSRKRKHRDANTASHGSAGQQLTEMEKQVVALKRLHPDTLLLFECGYRMRFFAQDAENAAAVLGIRAQQHKAFLEASVPVHRTLFHARRLVYAGFKVGVVKQTDSAAMRAATKERSAQRKPLLERCVTDVYTRATIPEMEGSEEDSDEADSCARYIACVVEATVHTKPFFEQSMHVLGEEMKRSQAFSEEVRIGIFMHDVHTGESKFDEFEDGVHMQYC</sequence>
<evidence type="ECO:0000313" key="4">
    <source>
        <dbReference type="Proteomes" id="UP000693981"/>
    </source>
</evidence>